<dbReference type="AlphaFoldDB" id="A0A9N9WK51"/>
<organism evidence="2 3">
    <name type="scientific">Diatraea saccharalis</name>
    <name type="common">sugarcane borer</name>
    <dbReference type="NCBI Taxonomy" id="40085"/>
    <lineage>
        <taxon>Eukaryota</taxon>
        <taxon>Metazoa</taxon>
        <taxon>Ecdysozoa</taxon>
        <taxon>Arthropoda</taxon>
        <taxon>Hexapoda</taxon>
        <taxon>Insecta</taxon>
        <taxon>Pterygota</taxon>
        <taxon>Neoptera</taxon>
        <taxon>Endopterygota</taxon>
        <taxon>Lepidoptera</taxon>
        <taxon>Glossata</taxon>
        <taxon>Ditrysia</taxon>
        <taxon>Pyraloidea</taxon>
        <taxon>Crambidae</taxon>
        <taxon>Crambinae</taxon>
        <taxon>Diatraea</taxon>
    </lineage>
</organism>
<dbReference type="Proteomes" id="UP001153714">
    <property type="component" value="Chromosome 7"/>
</dbReference>
<gene>
    <name evidence="2" type="ORF">DIATSA_LOCUS12177</name>
</gene>
<reference evidence="2" key="1">
    <citation type="submission" date="2021-12" db="EMBL/GenBank/DDBJ databases">
        <authorList>
            <person name="King R."/>
        </authorList>
    </citation>
    <scope>NUCLEOTIDE SEQUENCE</scope>
</reference>
<evidence type="ECO:0000313" key="3">
    <source>
        <dbReference type="Proteomes" id="UP001153714"/>
    </source>
</evidence>
<feature type="transmembrane region" description="Helical" evidence="1">
    <location>
        <begin position="21"/>
        <end position="40"/>
    </location>
</feature>
<proteinExistence type="predicted"/>
<keyword evidence="1" id="KW-0812">Transmembrane</keyword>
<sequence>MCLNRLPKLKKCLFCISLRDGVFMISKGGLVSILHVLLFIENAFKSTFIITEHRKTSFPCSVLIIIVSLLIHSLIIAGIQTFQNSQYMHYYFIEYDFAFLVPYPKGKIRTLILRPIFTKLRSRPNLSPKYLGIKMHFTVDLEPLNEIK</sequence>
<keyword evidence="1" id="KW-1133">Transmembrane helix</keyword>
<keyword evidence="1" id="KW-0472">Membrane</keyword>
<evidence type="ECO:0000313" key="2">
    <source>
        <dbReference type="EMBL" id="CAG9794832.1"/>
    </source>
</evidence>
<keyword evidence="3" id="KW-1185">Reference proteome</keyword>
<dbReference type="EMBL" id="OU893338">
    <property type="protein sequence ID" value="CAG9794832.1"/>
    <property type="molecule type" value="Genomic_DNA"/>
</dbReference>
<name>A0A9N9WK51_9NEOP</name>
<protein>
    <submittedName>
        <fullName evidence="2">Uncharacterized protein</fullName>
    </submittedName>
</protein>
<accession>A0A9N9WK51</accession>
<reference evidence="2" key="2">
    <citation type="submission" date="2022-10" db="EMBL/GenBank/DDBJ databases">
        <authorList>
            <consortium name="ENA_rothamsted_submissions"/>
            <consortium name="culmorum"/>
            <person name="King R."/>
        </authorList>
    </citation>
    <scope>NUCLEOTIDE SEQUENCE</scope>
</reference>
<evidence type="ECO:0000256" key="1">
    <source>
        <dbReference type="SAM" id="Phobius"/>
    </source>
</evidence>
<feature type="transmembrane region" description="Helical" evidence="1">
    <location>
        <begin position="60"/>
        <end position="79"/>
    </location>
</feature>